<gene>
    <name evidence="2" type="primary">M507L</name>
    <name evidence="2" type="ORF">MT325_M507L</name>
</gene>
<organismHost>
    <name type="scientific">Paramecium bursaria</name>
    <dbReference type="NCBI Taxonomy" id="74790"/>
</organismHost>
<name>A7IUN7_PBCVM</name>
<organism evidence="2 3">
    <name type="scientific">Paramecium bursaria Chlorella virus MT325</name>
    <name type="common">PBCV-MT325</name>
    <dbReference type="NCBI Taxonomy" id="346932"/>
    <lineage>
        <taxon>Viruses</taxon>
        <taxon>Varidnaviria</taxon>
        <taxon>Bamfordvirae</taxon>
        <taxon>Nucleocytoviricota</taxon>
        <taxon>Megaviricetes</taxon>
        <taxon>Algavirales</taxon>
        <taxon>Phycodnaviridae</taxon>
        <taxon>Chlorovirus</taxon>
        <taxon>Chlorovirus conductrix</taxon>
        <taxon>Paramecium bursaria Chlorella virus A1</taxon>
    </lineage>
</organism>
<dbReference type="Proteomes" id="UP000246715">
    <property type="component" value="Segment"/>
</dbReference>
<dbReference type="EMBL" id="DQ491001">
    <property type="protein sequence ID" value="ABT14061.1"/>
    <property type="molecule type" value="Genomic_DNA"/>
</dbReference>
<sequence length="79" mass="8651">MKLVPSSPLMFLVVIVVIFAVGLLFGKMFNKKKTEKFDSVIHGLPSTVQEFAASPKVLAPVPTNKGVTTHDDWCGKFNC</sequence>
<evidence type="ECO:0000313" key="3">
    <source>
        <dbReference type="Proteomes" id="UP000246715"/>
    </source>
</evidence>
<keyword evidence="1" id="KW-0472">Membrane</keyword>
<protein>
    <submittedName>
        <fullName evidence="2">Uncharacterized protein M507L</fullName>
    </submittedName>
</protein>
<proteinExistence type="predicted"/>
<accession>A7IUN7</accession>
<keyword evidence="1" id="KW-1133">Transmembrane helix</keyword>
<reference evidence="2 3" key="1">
    <citation type="journal article" date="2007" name="Virology">
        <title>Sequence and annotation of the 314-kb MT325 and the 321-kb FR483 viruses that infect Chlorella Pbi.</title>
        <authorList>
            <person name="Fitzgerald L.A."/>
            <person name="Graves M.V."/>
            <person name="Li X."/>
            <person name="Feldblyum T."/>
            <person name="Hartigan J."/>
            <person name="Van Etten J.L."/>
        </authorList>
    </citation>
    <scope>NUCLEOTIDE SEQUENCE [LARGE SCALE GENOMIC DNA]</scope>
    <source>
        <strain evidence="2 3">MT325</strain>
    </source>
</reference>
<evidence type="ECO:0000313" key="2">
    <source>
        <dbReference type="EMBL" id="ABT14061.1"/>
    </source>
</evidence>
<evidence type="ECO:0000256" key="1">
    <source>
        <dbReference type="SAM" id="Phobius"/>
    </source>
</evidence>
<keyword evidence="1" id="KW-0812">Transmembrane</keyword>
<feature type="transmembrane region" description="Helical" evidence="1">
    <location>
        <begin position="6"/>
        <end position="26"/>
    </location>
</feature>